<accession>A0A844CJL7</accession>
<dbReference type="EMBL" id="SZWE01000001">
    <property type="protein sequence ID" value="MRU15521.1"/>
    <property type="molecule type" value="Genomic_DNA"/>
</dbReference>
<proteinExistence type="predicted"/>
<evidence type="ECO:0000313" key="2">
    <source>
        <dbReference type="EMBL" id="MRU15521.1"/>
    </source>
</evidence>
<dbReference type="Proteomes" id="UP000564704">
    <property type="component" value="Unassembled WGS sequence"/>
</dbReference>
<name>A0A844CJL7_9RHOB</name>
<sequence>MVFTERISFIHRRFGASFNVNIDHMMHRFVSGWIVCRGTGQSVAYELRVNGEIVARKQRADLFRVDLAQHFTEHEKHGYHVELDAKITTPTAVVEFLMPRSGKVIARFGKQIHTQGLMLRSPLKGKWPRRALGRHKNVTGSGMFPNESNTGLQRSLLQADLGIRILNESRVTRVSERRRLNIALQRPDRSVHNESKPNMSATGGS</sequence>
<organism evidence="2 3">
    <name type="scientific">Roseovarius bejariae</name>
    <dbReference type="NCBI Taxonomy" id="2576383"/>
    <lineage>
        <taxon>Bacteria</taxon>
        <taxon>Pseudomonadati</taxon>
        <taxon>Pseudomonadota</taxon>
        <taxon>Alphaproteobacteria</taxon>
        <taxon>Rhodobacterales</taxon>
        <taxon>Roseobacteraceae</taxon>
        <taxon>Roseovarius</taxon>
    </lineage>
</organism>
<comment type="caution">
    <text evidence="2">The sequence shown here is derived from an EMBL/GenBank/DDBJ whole genome shotgun (WGS) entry which is preliminary data.</text>
</comment>
<feature type="compositionally biased region" description="Basic and acidic residues" evidence="1">
    <location>
        <begin position="186"/>
        <end position="195"/>
    </location>
</feature>
<reference evidence="2 3" key="1">
    <citation type="submission" date="2019-05" db="EMBL/GenBank/DDBJ databases">
        <title>Roseovarius bejariae sp. nov., a moderately halophylic bacterium isolated from a saline soil in Rambla Salada (Murcia).</title>
        <authorList>
            <person name="Castro D.J."/>
            <person name="Gomez-Altuve A."/>
            <person name="Reina J.C."/>
            <person name="Rodriguez M."/>
            <person name="Sampedro I."/>
            <person name="Llamas I."/>
            <person name="Martinez-Checa F."/>
        </authorList>
    </citation>
    <scope>NUCLEOTIDE SEQUENCE [LARGE SCALE GENOMIC DNA]</scope>
    <source>
        <strain evidence="2 3">A21</strain>
    </source>
</reference>
<gene>
    <name evidence="2" type="ORF">FDP25_08780</name>
</gene>
<evidence type="ECO:0000256" key="1">
    <source>
        <dbReference type="SAM" id="MobiDB-lite"/>
    </source>
</evidence>
<dbReference type="RefSeq" id="WP_154150885.1">
    <property type="nucleotide sequence ID" value="NZ_SZWE01000001.1"/>
</dbReference>
<feature type="region of interest" description="Disordered" evidence="1">
    <location>
        <begin position="186"/>
        <end position="205"/>
    </location>
</feature>
<dbReference type="AlphaFoldDB" id="A0A844CJL7"/>
<protein>
    <submittedName>
        <fullName evidence="2">Uncharacterized protein</fullName>
    </submittedName>
</protein>
<keyword evidence="3" id="KW-1185">Reference proteome</keyword>
<evidence type="ECO:0000313" key="3">
    <source>
        <dbReference type="Proteomes" id="UP000564704"/>
    </source>
</evidence>
<feature type="compositionally biased region" description="Polar residues" evidence="1">
    <location>
        <begin position="196"/>
        <end position="205"/>
    </location>
</feature>